<name>A0A261EU65_9BIFI</name>
<accession>A0A261EU65</accession>
<evidence type="ECO:0000313" key="2">
    <source>
        <dbReference type="EMBL" id="OZG50412.1"/>
    </source>
</evidence>
<organism evidence="2 3">
    <name type="scientific">Bombiscardovia coagulans</name>
    <dbReference type="NCBI Taxonomy" id="686666"/>
    <lineage>
        <taxon>Bacteria</taxon>
        <taxon>Bacillati</taxon>
        <taxon>Actinomycetota</taxon>
        <taxon>Actinomycetes</taxon>
        <taxon>Bifidobacteriales</taxon>
        <taxon>Bifidobacteriaceae</taxon>
        <taxon>Bombiscardovia</taxon>
    </lineage>
</organism>
<protein>
    <submittedName>
        <fullName evidence="2">Uncharacterized protein</fullName>
    </submittedName>
</protein>
<evidence type="ECO:0000256" key="1">
    <source>
        <dbReference type="SAM" id="MobiDB-lite"/>
    </source>
</evidence>
<evidence type="ECO:0000313" key="3">
    <source>
        <dbReference type="Proteomes" id="UP000216004"/>
    </source>
</evidence>
<feature type="region of interest" description="Disordered" evidence="1">
    <location>
        <begin position="20"/>
        <end position="59"/>
    </location>
</feature>
<proteinExistence type="predicted"/>
<reference evidence="2 3" key="1">
    <citation type="journal article" date="2017" name="BMC Genomics">
        <title>Comparative genomic and phylogenomic analyses of the Bifidobacteriaceae family.</title>
        <authorList>
            <person name="Lugli G.A."/>
            <person name="Milani C."/>
            <person name="Turroni F."/>
            <person name="Duranti S."/>
            <person name="Mancabelli L."/>
            <person name="Mangifesta M."/>
            <person name="Ferrario C."/>
            <person name="Modesto M."/>
            <person name="Mattarelli P."/>
            <person name="Jiri K."/>
            <person name="van Sinderen D."/>
            <person name="Ventura M."/>
        </authorList>
    </citation>
    <scope>NUCLEOTIDE SEQUENCE [LARGE SCALE GENOMIC DNA]</scope>
    <source>
        <strain evidence="2 3">DSM 22924</strain>
    </source>
</reference>
<gene>
    <name evidence="2" type="ORF">BOCO_0929</name>
</gene>
<sequence length="246" mass="27687">MTFSRTPTISNRPAVLPVTARTASARPQKQEVSKGRHTIPPNFPTRNQRRTLQGGRSLHTDNAPIPTLVTLSTLPGPSSMHLLMVLRLLEPFSSSCAFLHTRTTSLYGRASLVELLVPYDVAACNQLAAWIWIGGVFPRRLDIVSNSHFRTPVYGLTLRVHNRQLAQEQLMTLGRLRITTPVRTACDLACDQSSNFDEQAKLSTIYSILERYHIPCRACLTLLNNNPRWHGHSAGIRLFNRLRKIM</sequence>
<comment type="caution">
    <text evidence="2">The sequence shown here is derived from an EMBL/GenBank/DDBJ whole genome shotgun (WGS) entry which is preliminary data.</text>
</comment>
<dbReference type="EMBL" id="MWWS01000004">
    <property type="protein sequence ID" value="OZG50412.1"/>
    <property type="molecule type" value="Genomic_DNA"/>
</dbReference>
<dbReference type="AlphaFoldDB" id="A0A261EU65"/>
<dbReference type="Proteomes" id="UP000216004">
    <property type="component" value="Unassembled WGS sequence"/>
</dbReference>
<keyword evidence="3" id="KW-1185">Reference proteome</keyword>